<dbReference type="PROSITE" id="PS00658">
    <property type="entry name" value="FORK_HEAD_2"/>
    <property type="match status" value="1"/>
</dbReference>
<dbReference type="GO" id="GO:0000981">
    <property type="term" value="F:DNA-binding transcription factor activity, RNA polymerase II-specific"/>
    <property type="evidence" value="ECO:0007669"/>
    <property type="project" value="TreeGrafter"/>
</dbReference>
<organism evidence="9 10">
    <name type="scientific">Polypterus senegalus</name>
    <name type="common">Senegal bichir</name>
    <dbReference type="NCBI Taxonomy" id="55291"/>
    <lineage>
        <taxon>Eukaryota</taxon>
        <taxon>Metazoa</taxon>
        <taxon>Chordata</taxon>
        <taxon>Craniata</taxon>
        <taxon>Vertebrata</taxon>
        <taxon>Euteleostomi</taxon>
        <taxon>Actinopterygii</taxon>
        <taxon>Polypteriformes</taxon>
        <taxon>Polypteridae</taxon>
        <taxon>Polypterus</taxon>
    </lineage>
</organism>
<evidence type="ECO:0000313" key="9">
    <source>
        <dbReference type="EMBL" id="KAG2469753.1"/>
    </source>
</evidence>
<feature type="region of interest" description="Disordered" evidence="7">
    <location>
        <begin position="144"/>
        <end position="175"/>
    </location>
</feature>
<dbReference type="OrthoDB" id="6230630at2759"/>
<dbReference type="PROSITE" id="PS50039">
    <property type="entry name" value="FORK_HEAD_3"/>
    <property type="match status" value="1"/>
</dbReference>
<dbReference type="InterPro" id="IPR030456">
    <property type="entry name" value="TF_fork_head_CS_2"/>
</dbReference>
<feature type="DNA-binding region" description="Fork-head" evidence="6">
    <location>
        <begin position="56"/>
        <end position="150"/>
    </location>
</feature>
<dbReference type="Gene3D" id="1.10.10.10">
    <property type="entry name" value="Winged helix-like DNA-binding domain superfamily/Winged helix DNA-binding domain"/>
    <property type="match status" value="1"/>
</dbReference>
<comment type="subcellular location">
    <subcellularLocation>
        <location evidence="1 6">Nucleus</location>
    </subcellularLocation>
</comment>
<feature type="domain" description="Fork-head" evidence="8">
    <location>
        <begin position="56"/>
        <end position="150"/>
    </location>
</feature>
<feature type="non-terminal residue" evidence="9">
    <location>
        <position position="441"/>
    </location>
</feature>
<dbReference type="SMART" id="SM00339">
    <property type="entry name" value="FH"/>
    <property type="match status" value="1"/>
</dbReference>
<keyword evidence="4" id="KW-0804">Transcription</keyword>
<keyword evidence="10" id="KW-1185">Reference proteome</keyword>
<keyword evidence="5 6" id="KW-0539">Nucleus</keyword>
<gene>
    <name evidence="9" type="primary">Foxl1_0</name>
    <name evidence="9" type="ORF">GTO96_0022802</name>
</gene>
<dbReference type="InterPro" id="IPR047514">
    <property type="entry name" value="FH_FOXL1"/>
</dbReference>
<name>A0A8X8BTE5_POLSE</name>
<evidence type="ECO:0000256" key="6">
    <source>
        <dbReference type="PROSITE-ProRule" id="PRU00089"/>
    </source>
</evidence>
<dbReference type="FunFam" id="1.10.10.10:FF:000016">
    <property type="entry name" value="Forkhead box protein I1"/>
    <property type="match status" value="1"/>
</dbReference>
<accession>A0A8X8BTE5</accession>
<dbReference type="InterPro" id="IPR050211">
    <property type="entry name" value="FOX_domain-containing"/>
</dbReference>
<dbReference type="EMBL" id="JAATIS010000147">
    <property type="protein sequence ID" value="KAG2469753.1"/>
    <property type="molecule type" value="Genomic_DNA"/>
</dbReference>
<dbReference type="Proteomes" id="UP000886611">
    <property type="component" value="Unassembled WGS sequence"/>
</dbReference>
<evidence type="ECO:0000313" key="10">
    <source>
        <dbReference type="Proteomes" id="UP000886611"/>
    </source>
</evidence>
<keyword evidence="2" id="KW-0805">Transcription regulation</keyword>
<dbReference type="SUPFAM" id="SSF46785">
    <property type="entry name" value="Winged helix' DNA-binding domain"/>
    <property type="match status" value="1"/>
</dbReference>
<dbReference type="InterPro" id="IPR018122">
    <property type="entry name" value="TF_fork_head_CS_1"/>
</dbReference>
<dbReference type="Pfam" id="PF00250">
    <property type="entry name" value="Forkhead"/>
    <property type="match status" value="1"/>
</dbReference>
<evidence type="ECO:0000256" key="5">
    <source>
        <dbReference type="ARBA" id="ARBA00023242"/>
    </source>
</evidence>
<feature type="non-terminal residue" evidence="9">
    <location>
        <position position="1"/>
    </location>
</feature>
<dbReference type="CDD" id="cd20027">
    <property type="entry name" value="FH_FOXL1"/>
    <property type="match status" value="1"/>
</dbReference>
<evidence type="ECO:0000256" key="1">
    <source>
        <dbReference type="ARBA" id="ARBA00004123"/>
    </source>
</evidence>
<feature type="region of interest" description="Disordered" evidence="7">
    <location>
        <begin position="278"/>
        <end position="346"/>
    </location>
</feature>
<comment type="caution">
    <text evidence="9">The sequence shown here is derived from an EMBL/GenBank/DDBJ whole genome shotgun (WGS) entry which is preliminary data.</text>
</comment>
<dbReference type="PRINTS" id="PR00053">
    <property type="entry name" value="FORKHEAD"/>
</dbReference>
<dbReference type="PANTHER" id="PTHR11829:SF204">
    <property type="entry name" value="FORKHEAD BOX PROTEIN L1"/>
    <property type="match status" value="1"/>
</dbReference>
<feature type="compositionally biased region" description="Polar residues" evidence="7">
    <location>
        <begin position="320"/>
        <end position="338"/>
    </location>
</feature>
<reference evidence="9 10" key="1">
    <citation type="journal article" date="2021" name="Cell">
        <title>Tracing the genetic footprints of vertebrate landing in non-teleost ray-finned fishes.</title>
        <authorList>
            <person name="Bi X."/>
            <person name="Wang K."/>
            <person name="Yang L."/>
            <person name="Pan H."/>
            <person name="Jiang H."/>
            <person name="Wei Q."/>
            <person name="Fang M."/>
            <person name="Yu H."/>
            <person name="Zhu C."/>
            <person name="Cai Y."/>
            <person name="He Y."/>
            <person name="Gan X."/>
            <person name="Zeng H."/>
            <person name="Yu D."/>
            <person name="Zhu Y."/>
            <person name="Jiang H."/>
            <person name="Qiu Q."/>
            <person name="Yang H."/>
            <person name="Zhang Y.E."/>
            <person name="Wang W."/>
            <person name="Zhu M."/>
            <person name="He S."/>
            <person name="Zhang G."/>
        </authorList>
    </citation>
    <scope>NUCLEOTIDE SEQUENCE [LARGE SCALE GENOMIC DNA]</scope>
    <source>
        <strain evidence="9">Bchr_013</strain>
    </source>
</reference>
<sequence length="441" mass="48004">MSAIYNSPIQQIGGPRSALNLTGSSMIYVYGAERSVLPALGFASTNVMSRQQPPQKPPYSYIALIAMAIKSAPDQKVTLNGIYQFIMERFPFYHDNKQGWQNSIRHNLSLNDCFIKVPREKGRPGKGSYWTLDKKCMDMFENGNYRRRKRKPKTPGLLDTKTKMSKSSEDSKLDSQNELVSLGTTGIQVSDSQKGIVCKGGKPLGQKYKTLANDSSFKPVLSNDVCTINSLLNCAVMHHPFMPAGSTCPDADSSGTCQDPPSPAHCHTGNVTGKAYQLNGTASPKDEMSLSEGVSKKNASVNTMPKKDKRFDYLDESEDSPGTNKSISTRHATANHTSAKCGDHISASTTDRSKGFSIDSILSNTSNQSYSKRGVHIAATGLDSKPILDNLGGKTAGICSGISAPVLFETQAIPTTFYHFGLPFCSYIPLAYPEKILNLNR</sequence>
<dbReference type="InterPro" id="IPR036390">
    <property type="entry name" value="WH_DNA-bd_sf"/>
</dbReference>
<dbReference type="GO" id="GO:0000978">
    <property type="term" value="F:RNA polymerase II cis-regulatory region sequence-specific DNA binding"/>
    <property type="evidence" value="ECO:0007669"/>
    <property type="project" value="TreeGrafter"/>
</dbReference>
<evidence type="ECO:0000256" key="3">
    <source>
        <dbReference type="ARBA" id="ARBA00023125"/>
    </source>
</evidence>
<dbReference type="InterPro" id="IPR001766">
    <property type="entry name" value="Fork_head_dom"/>
</dbReference>
<dbReference type="GO" id="GO:0005634">
    <property type="term" value="C:nucleus"/>
    <property type="evidence" value="ECO:0007669"/>
    <property type="project" value="UniProtKB-SubCell"/>
</dbReference>
<proteinExistence type="predicted"/>
<evidence type="ECO:0000256" key="2">
    <source>
        <dbReference type="ARBA" id="ARBA00023015"/>
    </source>
</evidence>
<dbReference type="GO" id="GO:0030154">
    <property type="term" value="P:cell differentiation"/>
    <property type="evidence" value="ECO:0007669"/>
    <property type="project" value="TreeGrafter"/>
</dbReference>
<feature type="compositionally biased region" description="Basic and acidic residues" evidence="7">
    <location>
        <begin position="160"/>
        <end position="175"/>
    </location>
</feature>
<dbReference type="PANTHER" id="PTHR11829">
    <property type="entry name" value="FORKHEAD BOX PROTEIN"/>
    <property type="match status" value="1"/>
</dbReference>
<dbReference type="AlphaFoldDB" id="A0A8X8BTE5"/>
<protein>
    <submittedName>
        <fullName evidence="9">FOXL1 protein</fullName>
    </submittedName>
</protein>
<dbReference type="InterPro" id="IPR036388">
    <property type="entry name" value="WH-like_DNA-bd_sf"/>
</dbReference>
<dbReference type="GO" id="GO:0009653">
    <property type="term" value="P:anatomical structure morphogenesis"/>
    <property type="evidence" value="ECO:0007669"/>
    <property type="project" value="TreeGrafter"/>
</dbReference>
<evidence type="ECO:0000256" key="4">
    <source>
        <dbReference type="ARBA" id="ARBA00023163"/>
    </source>
</evidence>
<keyword evidence="3 6" id="KW-0238">DNA-binding</keyword>
<dbReference type="PROSITE" id="PS00657">
    <property type="entry name" value="FORK_HEAD_1"/>
    <property type="match status" value="1"/>
</dbReference>
<evidence type="ECO:0000256" key="7">
    <source>
        <dbReference type="SAM" id="MobiDB-lite"/>
    </source>
</evidence>
<evidence type="ECO:0000259" key="8">
    <source>
        <dbReference type="PROSITE" id="PS50039"/>
    </source>
</evidence>